<dbReference type="InterPro" id="IPR019819">
    <property type="entry name" value="Carboxylesterase_B_CS"/>
</dbReference>
<dbReference type="PANTHER" id="PTHR43918">
    <property type="entry name" value="ACETYLCHOLINESTERASE"/>
    <property type="match status" value="1"/>
</dbReference>
<dbReference type="PROSITE" id="PS00941">
    <property type="entry name" value="CARBOXYLESTERASE_B_2"/>
    <property type="match status" value="1"/>
</dbReference>
<dbReference type="InterPro" id="IPR029058">
    <property type="entry name" value="AB_hydrolase_fold"/>
</dbReference>
<dbReference type="OrthoDB" id="408631at2759"/>
<reference evidence="5 6" key="1">
    <citation type="submission" date="2016-07" db="EMBL/GenBank/DDBJ databases">
        <title>Pervasive Adenine N6-methylation of Active Genes in Fungi.</title>
        <authorList>
            <consortium name="DOE Joint Genome Institute"/>
            <person name="Mondo S.J."/>
            <person name="Dannebaum R.O."/>
            <person name="Kuo R.C."/>
            <person name="Labutti K."/>
            <person name="Haridas S."/>
            <person name="Kuo A."/>
            <person name="Salamov A."/>
            <person name="Ahrendt S.R."/>
            <person name="Lipzen A."/>
            <person name="Sullivan W."/>
            <person name="Andreopoulos W.B."/>
            <person name="Clum A."/>
            <person name="Lindquist E."/>
            <person name="Daum C."/>
            <person name="Ramamoorthy G.K."/>
            <person name="Gryganskyi A."/>
            <person name="Culley D."/>
            <person name="Magnuson J.K."/>
            <person name="James T.Y."/>
            <person name="O'Malley M.A."/>
            <person name="Stajich J.E."/>
            <person name="Spatafora J.W."/>
            <person name="Visel A."/>
            <person name="Grigoriev I.V."/>
        </authorList>
    </citation>
    <scope>NUCLEOTIDE SEQUENCE [LARGE SCALE GENOMIC DNA]</scope>
    <source>
        <strain evidence="5 6">CBS 129021</strain>
    </source>
</reference>
<feature type="chain" id="PRO_5012734149" evidence="3">
    <location>
        <begin position="18"/>
        <end position="460"/>
    </location>
</feature>
<dbReference type="GO" id="GO:0005886">
    <property type="term" value="C:plasma membrane"/>
    <property type="evidence" value="ECO:0007669"/>
    <property type="project" value="TreeGrafter"/>
</dbReference>
<evidence type="ECO:0000256" key="1">
    <source>
        <dbReference type="ARBA" id="ARBA00005964"/>
    </source>
</evidence>
<dbReference type="GO" id="GO:0006581">
    <property type="term" value="P:acetylcholine catabolic process"/>
    <property type="evidence" value="ECO:0007669"/>
    <property type="project" value="TreeGrafter"/>
</dbReference>
<dbReference type="STRING" id="1141098.A0A1Y2EID7"/>
<dbReference type="InterPro" id="IPR050654">
    <property type="entry name" value="AChE-related_enzymes"/>
</dbReference>
<gene>
    <name evidence="5" type="ORF">BCR38DRAFT_492432</name>
</gene>
<comment type="caution">
    <text evidence="5">The sequence shown here is derived from an EMBL/GenBank/DDBJ whole genome shotgun (WGS) entry which is preliminary data.</text>
</comment>
<keyword evidence="3" id="KW-0732">Signal</keyword>
<dbReference type="SUPFAM" id="SSF53474">
    <property type="entry name" value="alpha/beta-Hydrolases"/>
    <property type="match status" value="1"/>
</dbReference>
<accession>A0A1Y2EID7</accession>
<feature type="domain" description="Carboxylesterase type B" evidence="4">
    <location>
        <begin position="340"/>
        <end position="443"/>
    </location>
</feature>
<feature type="signal peptide" evidence="3">
    <location>
        <begin position="1"/>
        <end position="17"/>
    </location>
</feature>
<dbReference type="Proteomes" id="UP000193689">
    <property type="component" value="Unassembled WGS sequence"/>
</dbReference>
<evidence type="ECO:0000256" key="2">
    <source>
        <dbReference type="ARBA" id="ARBA00022801"/>
    </source>
</evidence>
<dbReference type="GO" id="GO:0003990">
    <property type="term" value="F:acetylcholinesterase activity"/>
    <property type="evidence" value="ECO:0007669"/>
    <property type="project" value="TreeGrafter"/>
</dbReference>
<keyword evidence="6" id="KW-1185">Reference proteome</keyword>
<protein>
    <submittedName>
        <fullName evidence="5">Alpha/Beta hydrolase protein</fullName>
    </submittedName>
</protein>
<organism evidence="5 6">
    <name type="scientific">Pseudomassariella vexata</name>
    <dbReference type="NCBI Taxonomy" id="1141098"/>
    <lineage>
        <taxon>Eukaryota</taxon>
        <taxon>Fungi</taxon>
        <taxon>Dikarya</taxon>
        <taxon>Ascomycota</taxon>
        <taxon>Pezizomycotina</taxon>
        <taxon>Sordariomycetes</taxon>
        <taxon>Xylariomycetidae</taxon>
        <taxon>Amphisphaeriales</taxon>
        <taxon>Pseudomassariaceae</taxon>
        <taxon>Pseudomassariella</taxon>
    </lineage>
</organism>
<sequence length="460" mass="49881">MWTSLLLLPGLLCLTTAVEVQIVQTLNGTIQGGKCITTDANYFFSIPYATPPVRKLRYAAPRSYTVSFNRTLNATTAARSCIQFGTSFIESNVQSEDCLYLNIWTPTSATPDSNLPVRAWLYGGSKEAGGISNQTYTGCFSVADAVVVSINYRMGPWGFLPYRAKVLLYGESAGATDTFVLASLPSAPRLMRAAALEFGAGRNLSTVGEAQAWQETFLGALNCTPVHRCKLTAHETECVRAASPSDLQAAVNSMPEAGVPGTSSLLTFQGSRDAWGPLVDGSLIPISPSAAGVQVPSIIGSNSDEGTLFILNYYGASDFLNESAYDTFLSHDYGPLTFKTVLMESRIKCPTHRALKKAVENKVPVWSYEFKHVPSCAWFEAVPQTVMPLLGATHTAEIPFVSNMTDHLPSPEGNCRFRTEEKALVGAMNQAWTVMAKYGRPDDETVACVDRGERDECQHS</sequence>
<evidence type="ECO:0000313" key="5">
    <source>
        <dbReference type="EMBL" id="ORY71342.1"/>
    </source>
</evidence>
<dbReference type="RefSeq" id="XP_040720934.1">
    <property type="nucleotide sequence ID" value="XM_040864693.1"/>
</dbReference>
<keyword evidence="2 5" id="KW-0378">Hydrolase</keyword>
<dbReference type="PANTHER" id="PTHR43918:SF4">
    <property type="entry name" value="CARBOXYLIC ESTER HYDROLASE"/>
    <property type="match status" value="1"/>
</dbReference>
<proteinExistence type="inferred from homology"/>
<dbReference type="InParanoid" id="A0A1Y2EID7"/>
<dbReference type="InterPro" id="IPR002018">
    <property type="entry name" value="CarbesteraseB"/>
</dbReference>
<feature type="domain" description="Carboxylesterase type B" evidence="4">
    <location>
        <begin position="21"/>
        <end position="160"/>
    </location>
</feature>
<evidence type="ECO:0000313" key="6">
    <source>
        <dbReference type="Proteomes" id="UP000193689"/>
    </source>
</evidence>
<comment type="similarity">
    <text evidence="1">Belongs to the type-B carboxylesterase/lipase family.</text>
</comment>
<dbReference type="Pfam" id="PF00135">
    <property type="entry name" value="COesterase"/>
    <property type="match status" value="3"/>
</dbReference>
<evidence type="ECO:0000256" key="3">
    <source>
        <dbReference type="SAM" id="SignalP"/>
    </source>
</evidence>
<dbReference type="GO" id="GO:0019695">
    <property type="term" value="P:choline metabolic process"/>
    <property type="evidence" value="ECO:0007669"/>
    <property type="project" value="TreeGrafter"/>
</dbReference>
<name>A0A1Y2EID7_9PEZI</name>
<evidence type="ECO:0000259" key="4">
    <source>
        <dbReference type="Pfam" id="PF00135"/>
    </source>
</evidence>
<dbReference type="Gene3D" id="3.40.50.1820">
    <property type="entry name" value="alpha/beta hydrolase"/>
    <property type="match status" value="2"/>
</dbReference>
<feature type="domain" description="Carboxylesterase type B" evidence="4">
    <location>
        <begin position="165"/>
        <end position="322"/>
    </location>
</feature>
<dbReference type="GeneID" id="63780905"/>
<dbReference type="EMBL" id="MCFJ01000001">
    <property type="protein sequence ID" value="ORY71342.1"/>
    <property type="molecule type" value="Genomic_DNA"/>
</dbReference>
<dbReference type="AlphaFoldDB" id="A0A1Y2EID7"/>